<dbReference type="Gene3D" id="3.40.50.720">
    <property type="entry name" value="NAD(P)-binding Rossmann-like Domain"/>
    <property type="match status" value="1"/>
</dbReference>
<organism evidence="2 3">
    <name type="scientific">Pseudonocardia zijingensis</name>
    <dbReference type="NCBI Taxonomy" id="153376"/>
    <lineage>
        <taxon>Bacteria</taxon>
        <taxon>Bacillati</taxon>
        <taxon>Actinomycetota</taxon>
        <taxon>Actinomycetes</taxon>
        <taxon>Pseudonocardiales</taxon>
        <taxon>Pseudonocardiaceae</taxon>
        <taxon>Pseudonocardia</taxon>
    </lineage>
</organism>
<proteinExistence type="inferred from homology"/>
<evidence type="ECO:0000256" key="1">
    <source>
        <dbReference type="ARBA" id="ARBA00006484"/>
    </source>
</evidence>
<gene>
    <name evidence="2" type="ORF">GCM10009559_66810</name>
</gene>
<dbReference type="CDD" id="cd05233">
    <property type="entry name" value="SDR_c"/>
    <property type="match status" value="1"/>
</dbReference>
<dbReference type="Pfam" id="PF13561">
    <property type="entry name" value="adh_short_C2"/>
    <property type="match status" value="1"/>
</dbReference>
<dbReference type="InterPro" id="IPR036291">
    <property type="entry name" value="NAD(P)-bd_dom_sf"/>
</dbReference>
<dbReference type="EMBL" id="BAAAHP010000223">
    <property type="protein sequence ID" value="GAA0900691.1"/>
    <property type="molecule type" value="Genomic_DNA"/>
</dbReference>
<dbReference type="InterPro" id="IPR002347">
    <property type="entry name" value="SDR_fam"/>
</dbReference>
<dbReference type="SUPFAM" id="SSF51735">
    <property type="entry name" value="NAD(P)-binding Rossmann-fold domains"/>
    <property type="match status" value="1"/>
</dbReference>
<comment type="similarity">
    <text evidence="1">Belongs to the short-chain dehydrogenases/reductases (SDR) family.</text>
</comment>
<evidence type="ECO:0000313" key="3">
    <source>
        <dbReference type="Proteomes" id="UP001499967"/>
    </source>
</evidence>
<dbReference type="InterPro" id="IPR050259">
    <property type="entry name" value="SDR"/>
</dbReference>
<protein>
    <recommendedName>
        <fullName evidence="4">Enoyl-ACP reductase-like protein</fullName>
    </recommendedName>
</protein>
<evidence type="ECO:0008006" key="4">
    <source>
        <dbReference type="Google" id="ProtNLM"/>
    </source>
</evidence>
<dbReference type="PRINTS" id="PR00081">
    <property type="entry name" value="GDHRDH"/>
</dbReference>
<comment type="caution">
    <text evidence="2">The sequence shown here is derived from an EMBL/GenBank/DDBJ whole genome shotgun (WGS) entry which is preliminary data.</text>
</comment>
<dbReference type="Proteomes" id="UP001499967">
    <property type="component" value="Unassembled WGS sequence"/>
</dbReference>
<sequence length="128" mass="13757">MFDIHGVDATIPDVDAETATREIPVPDRWFLGQPCTLRPDKAAIDGYTKGLARDLGARRVTENVVHAGPMRTDLVADNHEKLGPLIERLCLPRWGTVNEVAAAVTFLAGPDTAYITGASLDVDGGYNA</sequence>
<keyword evidence="3" id="KW-1185">Reference proteome</keyword>
<dbReference type="PANTHER" id="PTHR42879">
    <property type="entry name" value="3-OXOACYL-(ACYL-CARRIER-PROTEIN) REDUCTASE"/>
    <property type="match status" value="1"/>
</dbReference>
<reference evidence="2 3" key="1">
    <citation type="journal article" date="2019" name="Int. J. Syst. Evol. Microbiol.">
        <title>The Global Catalogue of Microorganisms (GCM) 10K type strain sequencing project: providing services to taxonomists for standard genome sequencing and annotation.</title>
        <authorList>
            <consortium name="The Broad Institute Genomics Platform"/>
            <consortium name="The Broad Institute Genome Sequencing Center for Infectious Disease"/>
            <person name="Wu L."/>
            <person name="Ma J."/>
        </authorList>
    </citation>
    <scope>NUCLEOTIDE SEQUENCE [LARGE SCALE GENOMIC DNA]</scope>
    <source>
        <strain evidence="2 3">JCM 11117</strain>
    </source>
</reference>
<evidence type="ECO:0000313" key="2">
    <source>
        <dbReference type="EMBL" id="GAA0900691.1"/>
    </source>
</evidence>
<dbReference type="PANTHER" id="PTHR42879:SF2">
    <property type="entry name" value="3-OXOACYL-[ACYL-CARRIER-PROTEIN] REDUCTASE FABG"/>
    <property type="match status" value="1"/>
</dbReference>
<accession>A0ABN1NB91</accession>
<name>A0ABN1NB91_9PSEU</name>